<gene>
    <name evidence="8" type="ORF">ACFQMJ_30985</name>
</gene>
<evidence type="ECO:0000256" key="2">
    <source>
        <dbReference type="ARBA" id="ARBA00023015"/>
    </source>
</evidence>
<dbReference type="Pfam" id="PF00196">
    <property type="entry name" value="GerE"/>
    <property type="match status" value="1"/>
</dbReference>
<dbReference type="PANTHER" id="PTHR43214">
    <property type="entry name" value="TWO-COMPONENT RESPONSE REGULATOR"/>
    <property type="match status" value="1"/>
</dbReference>
<dbReference type="PROSITE" id="PS50110">
    <property type="entry name" value="RESPONSE_REGULATORY"/>
    <property type="match status" value="1"/>
</dbReference>
<keyword evidence="3" id="KW-0238">DNA-binding</keyword>
<proteinExistence type="predicted"/>
<dbReference type="PANTHER" id="PTHR43214:SF43">
    <property type="entry name" value="TWO-COMPONENT RESPONSE REGULATOR"/>
    <property type="match status" value="1"/>
</dbReference>
<dbReference type="InterPro" id="IPR058245">
    <property type="entry name" value="NreC/VraR/RcsB-like_REC"/>
</dbReference>
<sequence length="232" mass="25469">MDKISVVIADDQMLTREGLRTILELEEDIEVVGLAINGEEACELAERLQPTLVLLDIQMPVMDGLTALKRIKESSPNTRILILTTFVEADYIVEGIAGGASGYMLKDMDADKMIASIRDTVDGQFVLQASVANKLAARMNQLSGEYGRRQGAEARNVKLTEREEEIAGLMVRGLNNREIAEALGIAEGTVRNYISAMYGKIEAMDRAQAIMKLKELLASAGQRPIVIRPMSE</sequence>
<accession>A0ABW2FLL3</accession>
<evidence type="ECO:0000259" key="7">
    <source>
        <dbReference type="PROSITE" id="PS50110"/>
    </source>
</evidence>
<keyword evidence="1 5" id="KW-0597">Phosphoprotein</keyword>
<organism evidence="8 9">
    <name type="scientific">Cohnella cellulosilytica</name>
    <dbReference type="NCBI Taxonomy" id="986710"/>
    <lineage>
        <taxon>Bacteria</taxon>
        <taxon>Bacillati</taxon>
        <taxon>Bacillota</taxon>
        <taxon>Bacilli</taxon>
        <taxon>Bacillales</taxon>
        <taxon>Paenibacillaceae</taxon>
        <taxon>Cohnella</taxon>
    </lineage>
</organism>
<keyword evidence="4" id="KW-0804">Transcription</keyword>
<evidence type="ECO:0000256" key="4">
    <source>
        <dbReference type="ARBA" id="ARBA00023163"/>
    </source>
</evidence>
<dbReference type="PRINTS" id="PR00038">
    <property type="entry name" value="HTHLUXR"/>
</dbReference>
<evidence type="ECO:0000313" key="9">
    <source>
        <dbReference type="Proteomes" id="UP001596378"/>
    </source>
</evidence>
<dbReference type="SMART" id="SM00421">
    <property type="entry name" value="HTH_LUXR"/>
    <property type="match status" value="1"/>
</dbReference>
<feature type="domain" description="HTH luxR-type" evidence="6">
    <location>
        <begin position="152"/>
        <end position="217"/>
    </location>
</feature>
<dbReference type="Pfam" id="PF00072">
    <property type="entry name" value="Response_reg"/>
    <property type="match status" value="1"/>
</dbReference>
<dbReference type="InterPro" id="IPR011006">
    <property type="entry name" value="CheY-like_superfamily"/>
</dbReference>
<reference evidence="9" key="1">
    <citation type="journal article" date="2019" name="Int. J. Syst. Evol. Microbiol.">
        <title>The Global Catalogue of Microorganisms (GCM) 10K type strain sequencing project: providing services to taxonomists for standard genome sequencing and annotation.</title>
        <authorList>
            <consortium name="The Broad Institute Genomics Platform"/>
            <consortium name="The Broad Institute Genome Sequencing Center for Infectious Disease"/>
            <person name="Wu L."/>
            <person name="Ma J."/>
        </authorList>
    </citation>
    <scope>NUCLEOTIDE SEQUENCE [LARGE SCALE GENOMIC DNA]</scope>
    <source>
        <strain evidence="9">KCTC 12907</strain>
    </source>
</reference>
<dbReference type="CDD" id="cd17535">
    <property type="entry name" value="REC_NarL-like"/>
    <property type="match status" value="1"/>
</dbReference>
<evidence type="ECO:0000313" key="8">
    <source>
        <dbReference type="EMBL" id="MFC7152985.1"/>
    </source>
</evidence>
<protein>
    <submittedName>
        <fullName evidence="8">Response regulator</fullName>
    </submittedName>
</protein>
<dbReference type="PROSITE" id="PS50043">
    <property type="entry name" value="HTH_LUXR_2"/>
    <property type="match status" value="1"/>
</dbReference>
<keyword evidence="2" id="KW-0805">Transcription regulation</keyword>
<evidence type="ECO:0000256" key="3">
    <source>
        <dbReference type="ARBA" id="ARBA00023125"/>
    </source>
</evidence>
<dbReference type="InterPro" id="IPR039420">
    <property type="entry name" value="WalR-like"/>
</dbReference>
<dbReference type="SUPFAM" id="SSF52172">
    <property type="entry name" value="CheY-like"/>
    <property type="match status" value="1"/>
</dbReference>
<dbReference type="Proteomes" id="UP001596378">
    <property type="component" value="Unassembled WGS sequence"/>
</dbReference>
<evidence type="ECO:0000259" key="6">
    <source>
        <dbReference type="PROSITE" id="PS50043"/>
    </source>
</evidence>
<dbReference type="InterPro" id="IPR000792">
    <property type="entry name" value="Tscrpt_reg_LuxR_C"/>
</dbReference>
<dbReference type="RefSeq" id="WP_378054651.1">
    <property type="nucleotide sequence ID" value="NZ_JBHMDN010000081.1"/>
</dbReference>
<evidence type="ECO:0000256" key="1">
    <source>
        <dbReference type="ARBA" id="ARBA00022553"/>
    </source>
</evidence>
<evidence type="ECO:0000256" key="5">
    <source>
        <dbReference type="PROSITE-ProRule" id="PRU00169"/>
    </source>
</evidence>
<dbReference type="SMART" id="SM00448">
    <property type="entry name" value="REC"/>
    <property type="match status" value="1"/>
</dbReference>
<dbReference type="Gene3D" id="3.40.50.2300">
    <property type="match status" value="1"/>
</dbReference>
<dbReference type="InterPro" id="IPR016032">
    <property type="entry name" value="Sig_transdc_resp-reg_C-effctor"/>
</dbReference>
<dbReference type="EMBL" id="JBHTAI010000028">
    <property type="protein sequence ID" value="MFC7152985.1"/>
    <property type="molecule type" value="Genomic_DNA"/>
</dbReference>
<dbReference type="SUPFAM" id="SSF46894">
    <property type="entry name" value="C-terminal effector domain of the bipartite response regulators"/>
    <property type="match status" value="1"/>
</dbReference>
<dbReference type="CDD" id="cd06170">
    <property type="entry name" value="LuxR_C_like"/>
    <property type="match status" value="1"/>
</dbReference>
<feature type="modified residue" description="4-aspartylphosphate" evidence="5">
    <location>
        <position position="56"/>
    </location>
</feature>
<feature type="domain" description="Response regulatory" evidence="7">
    <location>
        <begin position="5"/>
        <end position="121"/>
    </location>
</feature>
<dbReference type="InterPro" id="IPR001789">
    <property type="entry name" value="Sig_transdc_resp-reg_receiver"/>
</dbReference>
<name>A0ABW2FLL3_9BACL</name>
<comment type="caution">
    <text evidence="8">The sequence shown here is derived from an EMBL/GenBank/DDBJ whole genome shotgun (WGS) entry which is preliminary data.</text>
</comment>
<dbReference type="PROSITE" id="PS00622">
    <property type="entry name" value="HTH_LUXR_1"/>
    <property type="match status" value="1"/>
</dbReference>
<keyword evidence="9" id="KW-1185">Reference proteome</keyword>